<gene>
    <name evidence="1" type="ORF">ILUMI_17361</name>
</gene>
<feature type="non-terminal residue" evidence="1">
    <location>
        <position position="1"/>
    </location>
</feature>
<dbReference type="EMBL" id="VTPC01073595">
    <property type="protein sequence ID" value="KAF2888812.1"/>
    <property type="molecule type" value="Genomic_DNA"/>
</dbReference>
<name>A0A8K0CP79_IGNLU</name>
<sequence>METLVHIRQNFQSAAPPPYSEQLLDDSDFADDDDYLENASRNRTRTDLPFLIMHGLCLLVL</sequence>
<dbReference type="Proteomes" id="UP000801492">
    <property type="component" value="Unassembled WGS sequence"/>
</dbReference>
<keyword evidence="2" id="KW-1185">Reference proteome</keyword>
<comment type="caution">
    <text evidence="1">The sequence shown here is derived from an EMBL/GenBank/DDBJ whole genome shotgun (WGS) entry which is preliminary data.</text>
</comment>
<accession>A0A8K0CP79</accession>
<dbReference type="AlphaFoldDB" id="A0A8K0CP79"/>
<evidence type="ECO:0000313" key="2">
    <source>
        <dbReference type="Proteomes" id="UP000801492"/>
    </source>
</evidence>
<proteinExistence type="predicted"/>
<organism evidence="1 2">
    <name type="scientific">Ignelater luminosus</name>
    <name type="common">Cucubano</name>
    <name type="synonym">Pyrophorus luminosus</name>
    <dbReference type="NCBI Taxonomy" id="2038154"/>
    <lineage>
        <taxon>Eukaryota</taxon>
        <taxon>Metazoa</taxon>
        <taxon>Ecdysozoa</taxon>
        <taxon>Arthropoda</taxon>
        <taxon>Hexapoda</taxon>
        <taxon>Insecta</taxon>
        <taxon>Pterygota</taxon>
        <taxon>Neoptera</taxon>
        <taxon>Endopterygota</taxon>
        <taxon>Coleoptera</taxon>
        <taxon>Polyphaga</taxon>
        <taxon>Elateriformia</taxon>
        <taxon>Elateroidea</taxon>
        <taxon>Elateridae</taxon>
        <taxon>Agrypninae</taxon>
        <taxon>Pyrophorini</taxon>
        <taxon>Ignelater</taxon>
    </lineage>
</organism>
<protein>
    <submittedName>
        <fullName evidence="1">Uncharacterized protein</fullName>
    </submittedName>
</protein>
<reference evidence="1" key="1">
    <citation type="submission" date="2019-08" db="EMBL/GenBank/DDBJ databases">
        <title>The genome of the North American firefly Photinus pyralis.</title>
        <authorList>
            <consortium name="Photinus pyralis genome working group"/>
            <person name="Fallon T.R."/>
            <person name="Sander Lower S.E."/>
            <person name="Weng J.-K."/>
        </authorList>
    </citation>
    <scope>NUCLEOTIDE SEQUENCE</scope>
    <source>
        <strain evidence="1">TRF0915ILg1</strain>
        <tissue evidence="1">Whole body</tissue>
    </source>
</reference>
<evidence type="ECO:0000313" key="1">
    <source>
        <dbReference type="EMBL" id="KAF2888812.1"/>
    </source>
</evidence>